<sequence>MDLEEVAKFKESNKIELPLVFYIVLILLAASIGLIIFGLVSQKKELETVSEKAEASVGTKEASDQDIGKYFEDISFEDSSLDQDQFLKDDPFREKCAATAGDGLPSVSSNTVCLR</sequence>
<evidence type="ECO:0000256" key="1">
    <source>
        <dbReference type="SAM" id="Phobius"/>
    </source>
</evidence>
<feature type="transmembrane region" description="Helical" evidence="1">
    <location>
        <begin position="20"/>
        <end position="40"/>
    </location>
</feature>
<keyword evidence="1" id="KW-0472">Membrane</keyword>
<keyword evidence="1" id="KW-1133">Transmembrane helix</keyword>
<accession>A0A0H4TQ63</accession>
<evidence type="ECO:0000313" key="2">
    <source>
        <dbReference type="EMBL" id="AKQ02889.1"/>
    </source>
</evidence>
<dbReference type="EMBL" id="KT007005">
    <property type="protein sequence ID" value="AKQ02889.1"/>
    <property type="molecule type" value="Genomic_DNA"/>
</dbReference>
<reference evidence="2" key="1">
    <citation type="journal article" date="2015" name="ISME J.">
        <title>Aquifer environment selects for microbial species cohorts in sediment and groundwater.</title>
        <authorList>
            <person name="Hug L.A."/>
            <person name="Thomas B.C."/>
            <person name="Brown C.T."/>
            <person name="Frischkorn K.R."/>
            <person name="Williams K.H."/>
            <person name="Tringe S.G."/>
            <person name="Banfield J.F."/>
        </authorList>
    </citation>
    <scope>NUCLEOTIDE SEQUENCE</scope>
</reference>
<name>A0A0H4TQ63_9BACT</name>
<organism evidence="2">
    <name type="scientific">uncultured Microgenomates bacterium Rifle_16ft_4_minimus_37836</name>
    <dbReference type="NCBI Taxonomy" id="1665115"/>
    <lineage>
        <taxon>Bacteria</taxon>
        <taxon>Candidatus Microgenomatota</taxon>
        <taxon>environmental samples</taxon>
    </lineage>
</organism>
<dbReference type="AlphaFoldDB" id="A0A0H4TQ63"/>
<proteinExistence type="predicted"/>
<protein>
    <submittedName>
        <fullName evidence="2">Uncharacterized protein</fullName>
    </submittedName>
</protein>
<keyword evidence="1" id="KW-0812">Transmembrane</keyword>